<dbReference type="InterPro" id="IPR036388">
    <property type="entry name" value="WH-like_DNA-bd_sf"/>
</dbReference>
<feature type="transmembrane region" description="Helical" evidence="3">
    <location>
        <begin position="121"/>
        <end position="138"/>
    </location>
</feature>
<dbReference type="InterPro" id="IPR001867">
    <property type="entry name" value="OmpR/PhoB-type_DNA-bd"/>
</dbReference>
<evidence type="ECO:0000313" key="5">
    <source>
        <dbReference type="EMBL" id="GHG03154.1"/>
    </source>
</evidence>
<dbReference type="SUPFAM" id="SSF82171">
    <property type="entry name" value="DPP6 N-terminal domain-like"/>
    <property type="match status" value="1"/>
</dbReference>
<keyword evidence="3" id="KW-1133">Transmembrane helix</keyword>
<evidence type="ECO:0000259" key="4">
    <source>
        <dbReference type="PROSITE" id="PS51755"/>
    </source>
</evidence>
<proteinExistence type="predicted"/>
<evidence type="ECO:0000313" key="6">
    <source>
        <dbReference type="Proteomes" id="UP000623842"/>
    </source>
</evidence>
<feature type="DNA-binding region" description="OmpR/PhoB-type" evidence="2">
    <location>
        <begin position="1"/>
        <end position="97"/>
    </location>
</feature>
<reference evidence="5" key="1">
    <citation type="journal article" date="2014" name="Int. J. Syst. Evol. Microbiol.">
        <title>Complete genome sequence of Corynebacterium casei LMG S-19264T (=DSM 44701T), isolated from a smear-ripened cheese.</title>
        <authorList>
            <consortium name="US DOE Joint Genome Institute (JGI-PGF)"/>
            <person name="Walter F."/>
            <person name="Albersmeier A."/>
            <person name="Kalinowski J."/>
            <person name="Ruckert C."/>
        </authorList>
    </citation>
    <scope>NUCLEOTIDE SEQUENCE</scope>
    <source>
        <strain evidence="5">KCTC 42731</strain>
    </source>
</reference>
<gene>
    <name evidence="5" type="ORF">GCM10017161_35370</name>
</gene>
<dbReference type="SUPFAM" id="SSF46894">
    <property type="entry name" value="C-terminal effector domain of the bipartite response regulators"/>
    <property type="match status" value="1"/>
</dbReference>
<reference evidence="5" key="2">
    <citation type="submission" date="2020-09" db="EMBL/GenBank/DDBJ databases">
        <authorList>
            <person name="Sun Q."/>
            <person name="Kim S."/>
        </authorList>
    </citation>
    <scope>NUCLEOTIDE SEQUENCE</scope>
    <source>
        <strain evidence="5">KCTC 42731</strain>
    </source>
</reference>
<keyword evidence="3" id="KW-0472">Membrane</keyword>
<dbReference type="Pfam" id="PF00486">
    <property type="entry name" value="Trans_reg_C"/>
    <property type="match status" value="1"/>
</dbReference>
<sequence>MSKNRHYYINWKTGELTFDGQSKLLEPKLIAVLKLLNEAQGELVTYDEIHQSVWPNIIVAPNALQRIIAELRRHFDDSAKSQSVIKTHPKRGYSLQVKLETFVANVSRKKQLTVRTVRQKYFMSILVCILLCASAFWFKQHTNPPIIEQLKALDTQSKQFSNVVAISQDEFVFYDKQDNAPSIVMHNSTNNIRHTLLENITLYGRIHYHASDNSLRFGEVVFQEQIKCAQIVKFSLVTRQKSILIPCNNKFNHSPFLLEKNNLLFTQTDKNSQSHLMLFDVNTRQQTQIELANDFQVIPYHQSNQFAVEVDQKLYFAELVDNNLEFSPAVYNFKSTSKHPMIWLDNNTLLVADGKLVIWLNNQGVIHQQTLQTTMDIGELAQFNDAVFANISRKNWQPRILDKSDTNSTYDIAPSMFADSSAQFRPESQEISLLSNRSGISQIWLWHDKELQQLTFGDKDISSYLWQSPNNLVFNRNGRLFTLTLTTNKSVEEIPLAESVVVVNIMQSVNNNLLLSIKNKEKDQLVWLNQTTGSINKIYEGELSWAQQASKDKMLINTNGQLQYLVSNQLVPLSTFKDITLQWRYYARDGFVYLQDKQKNIWRYNPNSDSKSIVGQYSSDILFMTDYADKRSQMLSDNLIAEHNELVELLMSKP</sequence>
<dbReference type="EMBL" id="BNCK01000009">
    <property type="protein sequence ID" value="GHG03154.1"/>
    <property type="molecule type" value="Genomic_DNA"/>
</dbReference>
<dbReference type="RefSeq" id="WP_189773421.1">
    <property type="nucleotide sequence ID" value="NZ_BNCK01000009.1"/>
</dbReference>
<evidence type="ECO:0000256" key="2">
    <source>
        <dbReference type="PROSITE-ProRule" id="PRU01091"/>
    </source>
</evidence>
<protein>
    <recommendedName>
        <fullName evidence="4">OmpR/PhoB-type domain-containing protein</fullName>
    </recommendedName>
</protein>
<evidence type="ECO:0000256" key="1">
    <source>
        <dbReference type="ARBA" id="ARBA00023125"/>
    </source>
</evidence>
<evidence type="ECO:0000256" key="3">
    <source>
        <dbReference type="SAM" id="Phobius"/>
    </source>
</evidence>
<dbReference type="Proteomes" id="UP000623842">
    <property type="component" value="Unassembled WGS sequence"/>
</dbReference>
<name>A0A919BQG2_9GAMM</name>
<dbReference type="SMART" id="SM00862">
    <property type="entry name" value="Trans_reg_C"/>
    <property type="match status" value="1"/>
</dbReference>
<dbReference type="AlphaFoldDB" id="A0A919BQG2"/>
<dbReference type="GO" id="GO:0006355">
    <property type="term" value="P:regulation of DNA-templated transcription"/>
    <property type="evidence" value="ECO:0007669"/>
    <property type="project" value="InterPro"/>
</dbReference>
<feature type="domain" description="OmpR/PhoB-type" evidence="4">
    <location>
        <begin position="1"/>
        <end position="97"/>
    </location>
</feature>
<dbReference type="GO" id="GO:0000160">
    <property type="term" value="P:phosphorelay signal transduction system"/>
    <property type="evidence" value="ECO:0007669"/>
    <property type="project" value="InterPro"/>
</dbReference>
<accession>A0A919BQG2</accession>
<keyword evidence="6" id="KW-1185">Reference proteome</keyword>
<dbReference type="GO" id="GO:0003677">
    <property type="term" value="F:DNA binding"/>
    <property type="evidence" value="ECO:0007669"/>
    <property type="project" value="UniProtKB-UniRule"/>
</dbReference>
<dbReference type="InterPro" id="IPR016032">
    <property type="entry name" value="Sig_transdc_resp-reg_C-effctor"/>
</dbReference>
<keyword evidence="1 2" id="KW-0238">DNA-binding</keyword>
<keyword evidence="3" id="KW-0812">Transmembrane</keyword>
<dbReference type="CDD" id="cd00383">
    <property type="entry name" value="trans_reg_C"/>
    <property type="match status" value="1"/>
</dbReference>
<comment type="caution">
    <text evidence="5">The sequence shown here is derived from an EMBL/GenBank/DDBJ whole genome shotgun (WGS) entry which is preliminary data.</text>
</comment>
<dbReference type="Gene3D" id="1.10.10.10">
    <property type="entry name" value="Winged helix-like DNA-binding domain superfamily/Winged helix DNA-binding domain"/>
    <property type="match status" value="1"/>
</dbReference>
<organism evidence="5 6">
    <name type="scientific">Thalassotalea marina</name>
    <dbReference type="NCBI Taxonomy" id="1673741"/>
    <lineage>
        <taxon>Bacteria</taxon>
        <taxon>Pseudomonadati</taxon>
        <taxon>Pseudomonadota</taxon>
        <taxon>Gammaproteobacteria</taxon>
        <taxon>Alteromonadales</taxon>
        <taxon>Colwelliaceae</taxon>
        <taxon>Thalassotalea</taxon>
    </lineage>
</organism>
<dbReference type="PROSITE" id="PS51755">
    <property type="entry name" value="OMPR_PHOB"/>
    <property type="match status" value="1"/>
</dbReference>